<evidence type="ECO:0000313" key="2">
    <source>
        <dbReference type="EMBL" id="KAK0658503.1"/>
    </source>
</evidence>
<reference evidence="2" key="1">
    <citation type="submission" date="2023-06" db="EMBL/GenBank/DDBJ databases">
        <title>Genome-scale phylogeny and comparative genomics of the fungal order Sordariales.</title>
        <authorList>
            <consortium name="Lawrence Berkeley National Laboratory"/>
            <person name="Hensen N."/>
            <person name="Bonometti L."/>
            <person name="Westerberg I."/>
            <person name="Brannstrom I.O."/>
            <person name="Guillou S."/>
            <person name="Cros-Aarteil S."/>
            <person name="Calhoun S."/>
            <person name="Haridas S."/>
            <person name="Kuo A."/>
            <person name="Mondo S."/>
            <person name="Pangilinan J."/>
            <person name="Riley R."/>
            <person name="Labutti K."/>
            <person name="Andreopoulos B."/>
            <person name="Lipzen A."/>
            <person name="Chen C."/>
            <person name="Yanf M."/>
            <person name="Daum C."/>
            <person name="Ng V."/>
            <person name="Clum A."/>
            <person name="Steindorff A."/>
            <person name="Ohm R."/>
            <person name="Martin F."/>
            <person name="Silar P."/>
            <person name="Natvig D."/>
            <person name="Lalanne C."/>
            <person name="Gautier V."/>
            <person name="Ament-Velasquez S.L."/>
            <person name="Kruys A."/>
            <person name="Hutchinson M.I."/>
            <person name="Powell A.J."/>
            <person name="Barry K."/>
            <person name="Miller A.N."/>
            <person name="Grigoriev I.V."/>
            <person name="Debuchy R."/>
            <person name="Gladieux P."/>
            <person name="Thoren M.H."/>
            <person name="Johannesson H."/>
        </authorList>
    </citation>
    <scope>NUCLEOTIDE SEQUENCE</scope>
    <source>
        <strain evidence="2">CBS 307.81</strain>
    </source>
</reference>
<dbReference type="EMBL" id="JAULSY010000204">
    <property type="protein sequence ID" value="KAK0658503.1"/>
    <property type="molecule type" value="Genomic_DNA"/>
</dbReference>
<gene>
    <name evidence="2" type="ORF">QBC41DRAFT_360568</name>
</gene>
<accession>A0AA39YTU9</accession>
<comment type="caution">
    <text evidence="2">The sequence shown here is derived from an EMBL/GenBank/DDBJ whole genome shotgun (WGS) entry which is preliminary data.</text>
</comment>
<name>A0AA39YTU9_9PEZI</name>
<sequence length="311" mass="36021">MTSEEEEEEEEEDWASQPCAGSQCPGDCPNEDCPSTWYPYTPQDYTAMFLSFYQFLTTLHYSPADLKTPPPTGWPHLTRQPSGGGVPPDYKTDFALQVMRHLPYLGGKRHYDYKSILIDYSTLDPQKSHWFKADINGKYPEDDWWENGNWPYSLPEGQTPPLGDSLIPLTCGWESGGIILVLDTKRGQILEEVVRCDNRVYDVQEYFDKMKREFSNLELIPCEGRILLGGGKAQGEVLVTDEQFWGQGSDEWWGTDLDVAYIQQIYREHGWPESFRREECFRTVNALLDKVKEKRGSSWEEWDEGHFERAE</sequence>
<organism evidence="2 3">
    <name type="scientific">Cercophora samala</name>
    <dbReference type="NCBI Taxonomy" id="330535"/>
    <lineage>
        <taxon>Eukaryota</taxon>
        <taxon>Fungi</taxon>
        <taxon>Dikarya</taxon>
        <taxon>Ascomycota</taxon>
        <taxon>Pezizomycotina</taxon>
        <taxon>Sordariomycetes</taxon>
        <taxon>Sordariomycetidae</taxon>
        <taxon>Sordariales</taxon>
        <taxon>Lasiosphaeriaceae</taxon>
        <taxon>Cercophora</taxon>
    </lineage>
</organism>
<proteinExistence type="predicted"/>
<protein>
    <submittedName>
        <fullName evidence="2">Uncharacterized protein</fullName>
    </submittedName>
</protein>
<evidence type="ECO:0000256" key="1">
    <source>
        <dbReference type="SAM" id="MobiDB-lite"/>
    </source>
</evidence>
<feature type="region of interest" description="Disordered" evidence="1">
    <location>
        <begin position="1"/>
        <end position="25"/>
    </location>
</feature>
<keyword evidence="3" id="KW-1185">Reference proteome</keyword>
<dbReference type="Proteomes" id="UP001174997">
    <property type="component" value="Unassembled WGS sequence"/>
</dbReference>
<evidence type="ECO:0000313" key="3">
    <source>
        <dbReference type="Proteomes" id="UP001174997"/>
    </source>
</evidence>
<feature type="compositionally biased region" description="Acidic residues" evidence="1">
    <location>
        <begin position="1"/>
        <end position="14"/>
    </location>
</feature>
<dbReference type="AlphaFoldDB" id="A0AA39YTU9"/>